<evidence type="ECO:0000313" key="4">
    <source>
        <dbReference type="Proteomes" id="UP000199163"/>
    </source>
</evidence>
<evidence type="ECO:0000259" key="1">
    <source>
        <dbReference type="Pfam" id="PF00501"/>
    </source>
</evidence>
<dbReference type="Proteomes" id="UP000199163">
    <property type="component" value="Unassembled WGS sequence"/>
</dbReference>
<dbReference type="Pfam" id="PF14535">
    <property type="entry name" value="AMP-binding_C_2"/>
    <property type="match status" value="1"/>
</dbReference>
<keyword evidence="4" id="KW-1185">Reference proteome</keyword>
<dbReference type="GO" id="GO:0016874">
    <property type="term" value="F:ligase activity"/>
    <property type="evidence" value="ECO:0007669"/>
    <property type="project" value="UniProtKB-KW"/>
</dbReference>
<feature type="domain" description="AMP-dependent ligase C-terminal" evidence="2">
    <location>
        <begin position="338"/>
        <end position="422"/>
    </location>
</feature>
<protein>
    <submittedName>
        <fullName evidence="3">Phenylacetate-CoA ligase</fullName>
    </submittedName>
</protein>
<dbReference type="RefSeq" id="WP_245705164.1">
    <property type="nucleotide sequence ID" value="NZ_FNDK01000002.1"/>
</dbReference>
<dbReference type="InterPro" id="IPR042099">
    <property type="entry name" value="ANL_N_sf"/>
</dbReference>
<dbReference type="AlphaFoldDB" id="A0A1G8A979"/>
<sequence length="424" mass="48035">MSTAELYPLYETGMELKSYQLQRLNQLLLFTSQNNEFYQKKFKDVTFPIKDEKGLESLPFTTKQELAEDQKLYPPYGKNHSYPLASYVEYHQTSGTTGNPIRVLDTKESWDWWSRCWQEVYRSSGVTEDDTIFLAFSFGPFVGFWGAYQGGKDKGCLVIPGGGQSSKERLYSMQENQATVLTCTPSYALHLAEVAEKHHMDLASSTIKTIITAGEPGGSIPSVRESIEKSWGATLYDHVGMTEMGAYGYACSEQKGIHINEAEFIAEVIDPDTGKPVQEGERGELVLTNLGRYGYPLIRYRTGDIVINSSEKCACGNPYRFLPKGIVGRKDDMVVIRGINIFPQSIEAIVREFESVTEFRIVYYTENDMDQVKVQIEGDDAVDGELKLLLRERLGLRVELEHVADGALPRFEMKSRRVEDLRHR</sequence>
<name>A0A1G8A979_9BACI</name>
<dbReference type="InterPro" id="IPR000873">
    <property type="entry name" value="AMP-dep_synth/lig_dom"/>
</dbReference>
<dbReference type="PANTHER" id="PTHR43845">
    <property type="entry name" value="BLR5969 PROTEIN"/>
    <property type="match status" value="1"/>
</dbReference>
<gene>
    <name evidence="3" type="ORF">SAMN05192534_10271</name>
</gene>
<dbReference type="InterPro" id="IPR045851">
    <property type="entry name" value="AMP-bd_C_sf"/>
</dbReference>
<organism evidence="3 4">
    <name type="scientific">Alteribacillus persepolensis</name>
    <dbReference type="NCBI Taxonomy" id="568899"/>
    <lineage>
        <taxon>Bacteria</taxon>
        <taxon>Bacillati</taxon>
        <taxon>Bacillota</taxon>
        <taxon>Bacilli</taxon>
        <taxon>Bacillales</taxon>
        <taxon>Bacillaceae</taxon>
        <taxon>Alteribacillus</taxon>
    </lineage>
</organism>
<dbReference type="STRING" id="568899.SAMN05192534_10271"/>
<reference evidence="3 4" key="1">
    <citation type="submission" date="2016-10" db="EMBL/GenBank/DDBJ databases">
        <authorList>
            <person name="de Groot N.N."/>
        </authorList>
    </citation>
    <scope>NUCLEOTIDE SEQUENCE [LARGE SCALE GENOMIC DNA]</scope>
    <source>
        <strain evidence="3 4">DSM 21632</strain>
    </source>
</reference>
<dbReference type="Gene3D" id="3.30.300.30">
    <property type="match status" value="1"/>
</dbReference>
<keyword evidence="3" id="KW-0436">Ligase</keyword>
<dbReference type="Gene3D" id="3.40.50.12780">
    <property type="entry name" value="N-terminal domain of ligase-like"/>
    <property type="match status" value="1"/>
</dbReference>
<dbReference type="SUPFAM" id="SSF56801">
    <property type="entry name" value="Acetyl-CoA synthetase-like"/>
    <property type="match status" value="1"/>
</dbReference>
<proteinExistence type="predicted"/>
<dbReference type="Pfam" id="PF00501">
    <property type="entry name" value="AMP-binding"/>
    <property type="match status" value="1"/>
</dbReference>
<feature type="domain" description="AMP-dependent synthetase/ligase" evidence="1">
    <location>
        <begin position="93"/>
        <end position="287"/>
    </location>
</feature>
<dbReference type="PANTHER" id="PTHR43845:SF1">
    <property type="entry name" value="BLR5969 PROTEIN"/>
    <property type="match status" value="1"/>
</dbReference>
<accession>A0A1G8A979</accession>
<evidence type="ECO:0000259" key="2">
    <source>
        <dbReference type="Pfam" id="PF14535"/>
    </source>
</evidence>
<evidence type="ECO:0000313" key="3">
    <source>
        <dbReference type="EMBL" id="SDH17489.1"/>
    </source>
</evidence>
<dbReference type="EMBL" id="FNDK01000002">
    <property type="protein sequence ID" value="SDH17489.1"/>
    <property type="molecule type" value="Genomic_DNA"/>
</dbReference>
<dbReference type="InterPro" id="IPR028154">
    <property type="entry name" value="AMP-dep_Lig_C"/>
</dbReference>